<feature type="domain" description="Dehydrogenase E1 component" evidence="4">
    <location>
        <begin position="43"/>
        <end position="328"/>
    </location>
</feature>
<dbReference type="EMBL" id="JAMTCO010000009">
    <property type="protein sequence ID" value="MCP2271366.1"/>
    <property type="molecule type" value="Genomic_DNA"/>
</dbReference>
<dbReference type="CDD" id="cd02000">
    <property type="entry name" value="TPP_E1_PDC_ADC_BCADC"/>
    <property type="match status" value="1"/>
</dbReference>
<comment type="cofactor">
    <cofactor evidence="1">
        <name>thiamine diphosphate</name>
        <dbReference type="ChEBI" id="CHEBI:58937"/>
    </cofactor>
</comment>
<name>A0ABT1IGG4_9PSEU</name>
<evidence type="ECO:0000256" key="2">
    <source>
        <dbReference type="ARBA" id="ARBA00023002"/>
    </source>
</evidence>
<keyword evidence="6" id="KW-1185">Reference proteome</keyword>
<evidence type="ECO:0000256" key="3">
    <source>
        <dbReference type="ARBA" id="ARBA00023052"/>
    </source>
</evidence>
<dbReference type="PANTHER" id="PTHR11516">
    <property type="entry name" value="PYRUVATE DEHYDROGENASE E1 COMPONENT, ALPHA SUBUNIT BACTERIAL AND ORGANELLAR"/>
    <property type="match status" value="1"/>
</dbReference>
<dbReference type="Proteomes" id="UP001205185">
    <property type="component" value="Unassembled WGS sequence"/>
</dbReference>
<dbReference type="InterPro" id="IPR001017">
    <property type="entry name" value="DH_E1"/>
</dbReference>
<protein>
    <submittedName>
        <fullName evidence="5">Pyruvate dehydrogenase E1 component alpha subunit</fullName>
    </submittedName>
</protein>
<accession>A0ABT1IGG4</accession>
<evidence type="ECO:0000313" key="6">
    <source>
        <dbReference type="Proteomes" id="UP001205185"/>
    </source>
</evidence>
<dbReference type="Gene3D" id="3.40.50.970">
    <property type="match status" value="1"/>
</dbReference>
<comment type="caution">
    <text evidence="5">The sequence shown here is derived from an EMBL/GenBank/DDBJ whole genome shotgun (WGS) entry which is preliminary data.</text>
</comment>
<keyword evidence="3" id="KW-0786">Thiamine pyrophosphate</keyword>
<gene>
    <name evidence="5" type="ORF">LV75_003880</name>
</gene>
<evidence type="ECO:0000313" key="5">
    <source>
        <dbReference type="EMBL" id="MCP2271366.1"/>
    </source>
</evidence>
<sequence>MADNVANPAVADGLAVAGVTAVPATAAVPAGPTVPSSLELYRTMRFIRRFEERAIDLVRAGEIFSGIHPCIGQEAVAAGACAALAPDDIVLSSHRGHGHLLAKGSDPGRVMAEMAGRVTGIDKGRGGSFHPSDFTAGVYNATGTVGHGAGIAAGIAWAAAKAGEPKVVLSFFGDGAVTQGALLEGFNLAGLWQLPVVYICENNRYATTLPVETAVAGTITGRGEAFGIPSSVVDGQDAEVVHEAVAEAVARARSGGGPSLLEMRTYRYHGHHTFEMLVRLRYRDQAEVNAWKERDPLDIQAARIDAAAKDRVDAEVELELDEVVRFAVDSPRPDPADAMDHYYADGFRPRPGVSL</sequence>
<keyword evidence="5" id="KW-0670">Pyruvate</keyword>
<organism evidence="5 6">
    <name type="scientific">Actinokineospora diospyrosa</name>
    <dbReference type="NCBI Taxonomy" id="103728"/>
    <lineage>
        <taxon>Bacteria</taxon>
        <taxon>Bacillati</taxon>
        <taxon>Actinomycetota</taxon>
        <taxon>Actinomycetes</taxon>
        <taxon>Pseudonocardiales</taxon>
        <taxon>Pseudonocardiaceae</taxon>
        <taxon>Actinokineospora</taxon>
    </lineage>
</organism>
<keyword evidence="2" id="KW-0560">Oxidoreductase</keyword>
<proteinExistence type="predicted"/>
<evidence type="ECO:0000259" key="4">
    <source>
        <dbReference type="Pfam" id="PF00676"/>
    </source>
</evidence>
<dbReference type="SUPFAM" id="SSF52518">
    <property type="entry name" value="Thiamin diphosphate-binding fold (THDP-binding)"/>
    <property type="match status" value="1"/>
</dbReference>
<dbReference type="InterPro" id="IPR050642">
    <property type="entry name" value="PDH_E1_Alpha_Subunit"/>
</dbReference>
<dbReference type="RefSeq" id="WP_253888313.1">
    <property type="nucleotide sequence ID" value="NZ_BAAAVB010000005.1"/>
</dbReference>
<dbReference type="InterPro" id="IPR029061">
    <property type="entry name" value="THDP-binding"/>
</dbReference>
<dbReference type="Pfam" id="PF00676">
    <property type="entry name" value="E1_dh"/>
    <property type="match status" value="1"/>
</dbReference>
<evidence type="ECO:0000256" key="1">
    <source>
        <dbReference type="ARBA" id="ARBA00001964"/>
    </source>
</evidence>
<reference evidence="5 6" key="1">
    <citation type="submission" date="2022-06" db="EMBL/GenBank/DDBJ databases">
        <title>Genomic Encyclopedia of Archaeal and Bacterial Type Strains, Phase II (KMG-II): from individual species to whole genera.</title>
        <authorList>
            <person name="Goeker M."/>
        </authorList>
    </citation>
    <scope>NUCLEOTIDE SEQUENCE [LARGE SCALE GENOMIC DNA]</scope>
    <source>
        <strain evidence="5 6">DSM 44255</strain>
    </source>
</reference>
<dbReference type="PANTHER" id="PTHR11516:SF60">
    <property type="entry name" value="PYRUVATE DEHYDROGENASE E1 COMPONENT SUBUNIT ALPHA"/>
    <property type="match status" value="1"/>
</dbReference>